<comment type="caution">
    <text evidence="12">The sequence shown here is derived from an EMBL/GenBank/DDBJ whole genome shotgun (WGS) entry which is preliminary data.</text>
</comment>
<dbReference type="InterPro" id="IPR017968">
    <property type="entry name" value="Acylphosphatase_CS"/>
</dbReference>
<dbReference type="Gene3D" id="3.90.870.40">
    <property type="match status" value="1"/>
</dbReference>
<protein>
    <recommendedName>
        <fullName evidence="8">Carbamoyltransferase</fullName>
        <ecNumber evidence="8">6.2.-.-</ecNumber>
    </recommendedName>
</protein>
<dbReference type="AlphaFoldDB" id="A0A5C5ULX4"/>
<keyword evidence="6" id="KW-0862">Zinc</keyword>
<comment type="catalytic activity">
    <reaction evidence="9">
        <text>an acyl phosphate + H2O = a carboxylate + phosphate + H(+)</text>
        <dbReference type="Rhea" id="RHEA:14965"/>
        <dbReference type="ChEBI" id="CHEBI:15377"/>
        <dbReference type="ChEBI" id="CHEBI:15378"/>
        <dbReference type="ChEBI" id="CHEBI:29067"/>
        <dbReference type="ChEBI" id="CHEBI:43474"/>
        <dbReference type="ChEBI" id="CHEBI:59918"/>
        <dbReference type="EC" id="3.6.1.7"/>
    </reaction>
</comment>
<dbReference type="InterPro" id="IPR011125">
    <property type="entry name" value="Znf_HypF"/>
</dbReference>
<evidence type="ECO:0000259" key="11">
    <source>
        <dbReference type="PROSITE" id="PS51163"/>
    </source>
</evidence>
<dbReference type="EMBL" id="VOHM01000006">
    <property type="protein sequence ID" value="TWT26817.1"/>
    <property type="molecule type" value="Genomic_DNA"/>
</dbReference>
<dbReference type="Proteomes" id="UP000320791">
    <property type="component" value="Unassembled WGS sequence"/>
</dbReference>
<dbReference type="EC" id="6.2.-.-" evidence="8"/>
<dbReference type="Gene3D" id="3.30.420.360">
    <property type="match status" value="1"/>
</dbReference>
<dbReference type="GO" id="GO:0003725">
    <property type="term" value="F:double-stranded RNA binding"/>
    <property type="evidence" value="ECO:0007669"/>
    <property type="project" value="InterPro"/>
</dbReference>
<feature type="active site" evidence="9">
    <location>
        <position position="38"/>
    </location>
</feature>
<dbReference type="InterPro" id="IPR006070">
    <property type="entry name" value="Sua5-like_dom"/>
</dbReference>
<dbReference type="PROSITE" id="PS51160">
    <property type="entry name" value="ACYLPHOSPHATASE_3"/>
    <property type="match status" value="1"/>
</dbReference>
<dbReference type="Pfam" id="PF07503">
    <property type="entry name" value="zf-HYPF"/>
    <property type="match status" value="2"/>
</dbReference>
<evidence type="ECO:0000256" key="8">
    <source>
        <dbReference type="PIRNR" id="PIRNR006256"/>
    </source>
</evidence>
<gene>
    <name evidence="12" type="primary">hypF</name>
    <name evidence="12" type="ORF">FRX94_04240</name>
</gene>
<dbReference type="Gene3D" id="3.90.870.50">
    <property type="match status" value="1"/>
</dbReference>
<dbReference type="InterPro" id="IPR017945">
    <property type="entry name" value="DHBP_synth_RibB-like_a/b_dom"/>
</dbReference>
<dbReference type="Pfam" id="PF01300">
    <property type="entry name" value="Sua5_yciO_yrdC"/>
    <property type="match status" value="2"/>
</dbReference>
<evidence type="ECO:0000256" key="7">
    <source>
        <dbReference type="ARBA" id="ARBA00048220"/>
    </source>
</evidence>
<dbReference type="GO" id="GO:0016874">
    <property type="term" value="F:ligase activity"/>
    <property type="evidence" value="ECO:0007669"/>
    <property type="project" value="UniProtKB-UniRule"/>
</dbReference>
<evidence type="ECO:0000313" key="13">
    <source>
        <dbReference type="Proteomes" id="UP000320791"/>
    </source>
</evidence>
<evidence type="ECO:0000259" key="10">
    <source>
        <dbReference type="PROSITE" id="PS51160"/>
    </source>
</evidence>
<dbReference type="OrthoDB" id="9808093at2"/>
<dbReference type="PROSITE" id="PS51163">
    <property type="entry name" value="YRDC"/>
    <property type="match status" value="1"/>
</dbReference>
<reference evidence="12 13" key="1">
    <citation type="submission" date="2019-08" db="EMBL/GenBank/DDBJ databases">
        <authorList>
            <person name="Lei W."/>
        </authorList>
    </citation>
    <scope>NUCLEOTIDE SEQUENCE [LARGE SCALE GENOMIC DNA]</scope>
    <source>
        <strain evidence="12 13">CCUG 58627</strain>
    </source>
</reference>
<evidence type="ECO:0000256" key="5">
    <source>
        <dbReference type="ARBA" id="ARBA00022771"/>
    </source>
</evidence>
<dbReference type="PROSITE" id="PS00150">
    <property type="entry name" value="ACYLPHOSPHATASE_1"/>
    <property type="match status" value="1"/>
</dbReference>
<evidence type="ECO:0000256" key="4">
    <source>
        <dbReference type="ARBA" id="ARBA00022723"/>
    </source>
</evidence>
<keyword evidence="3" id="KW-0436">Ligase</keyword>
<dbReference type="Pfam" id="PF22521">
    <property type="entry name" value="HypF_C_2"/>
    <property type="match status" value="1"/>
</dbReference>
<keyword evidence="9" id="KW-0378">Hydrolase</keyword>
<dbReference type="InterPro" id="IPR036046">
    <property type="entry name" value="Acylphosphatase-like_dom_sf"/>
</dbReference>
<proteinExistence type="inferred from homology"/>
<dbReference type="PANTHER" id="PTHR42959">
    <property type="entry name" value="CARBAMOYLTRANSFERASE"/>
    <property type="match status" value="1"/>
</dbReference>
<dbReference type="GO" id="GO:0016743">
    <property type="term" value="F:carboxyl- or carbamoyltransferase activity"/>
    <property type="evidence" value="ECO:0007669"/>
    <property type="project" value="UniProtKB-UniRule"/>
</dbReference>
<dbReference type="Pfam" id="PF00708">
    <property type="entry name" value="Acylphosphatase"/>
    <property type="match status" value="1"/>
</dbReference>
<evidence type="ECO:0000256" key="3">
    <source>
        <dbReference type="ARBA" id="ARBA00022598"/>
    </source>
</evidence>
<feature type="domain" description="YrdC-like" evidence="11">
    <location>
        <begin position="199"/>
        <end position="359"/>
    </location>
</feature>
<dbReference type="InterPro" id="IPR051060">
    <property type="entry name" value="Carbamoyltrans_HypF-like"/>
</dbReference>
<organism evidence="12 13">
    <name type="scientific">Corynebacterium canis</name>
    <dbReference type="NCBI Taxonomy" id="679663"/>
    <lineage>
        <taxon>Bacteria</taxon>
        <taxon>Bacillati</taxon>
        <taxon>Actinomycetota</taxon>
        <taxon>Actinomycetes</taxon>
        <taxon>Mycobacteriales</taxon>
        <taxon>Corynebacteriaceae</taxon>
        <taxon>Corynebacterium</taxon>
    </lineage>
</organism>
<dbReference type="GO" id="GO:0051604">
    <property type="term" value="P:protein maturation"/>
    <property type="evidence" value="ECO:0007669"/>
    <property type="project" value="TreeGrafter"/>
</dbReference>
<keyword evidence="4" id="KW-0479">Metal-binding</keyword>
<evidence type="ECO:0000256" key="9">
    <source>
        <dbReference type="PROSITE-ProRule" id="PRU00520"/>
    </source>
</evidence>
<dbReference type="PANTHER" id="PTHR42959:SF1">
    <property type="entry name" value="CARBAMOYLTRANSFERASE HYPF"/>
    <property type="match status" value="1"/>
</dbReference>
<dbReference type="NCBIfam" id="TIGR00143">
    <property type="entry name" value="hypF"/>
    <property type="match status" value="1"/>
</dbReference>
<dbReference type="Gene3D" id="3.30.420.40">
    <property type="match status" value="1"/>
</dbReference>
<keyword evidence="13" id="KW-1185">Reference proteome</keyword>
<dbReference type="PIRSF" id="PIRSF006256">
    <property type="entry name" value="CMPcnvr_hdrg_mat"/>
    <property type="match status" value="1"/>
</dbReference>
<comment type="catalytic activity">
    <reaction evidence="7">
        <text>C-terminal L-cysteinyl-[HypE protein] + carbamoyl phosphate + ATP + H2O = C-terminal S-carboxamide-L-cysteinyl-[HypE protein] + AMP + phosphate + diphosphate + H(+)</text>
        <dbReference type="Rhea" id="RHEA:55636"/>
        <dbReference type="Rhea" id="RHEA-COMP:14247"/>
        <dbReference type="Rhea" id="RHEA-COMP:14392"/>
        <dbReference type="ChEBI" id="CHEBI:15377"/>
        <dbReference type="ChEBI" id="CHEBI:15378"/>
        <dbReference type="ChEBI" id="CHEBI:30616"/>
        <dbReference type="ChEBI" id="CHEBI:33019"/>
        <dbReference type="ChEBI" id="CHEBI:43474"/>
        <dbReference type="ChEBI" id="CHEBI:58228"/>
        <dbReference type="ChEBI" id="CHEBI:76913"/>
        <dbReference type="ChEBI" id="CHEBI:139126"/>
        <dbReference type="ChEBI" id="CHEBI:456215"/>
    </reaction>
</comment>
<dbReference type="InterPro" id="IPR004421">
    <property type="entry name" value="Carbamoyltransferase_HypF"/>
</dbReference>
<dbReference type="GO" id="GO:0008270">
    <property type="term" value="F:zinc ion binding"/>
    <property type="evidence" value="ECO:0007669"/>
    <property type="project" value="UniProtKB-KW"/>
</dbReference>
<evidence type="ECO:0000313" key="12">
    <source>
        <dbReference type="EMBL" id="TWT26817.1"/>
    </source>
</evidence>
<evidence type="ECO:0000256" key="6">
    <source>
        <dbReference type="ARBA" id="ARBA00022833"/>
    </source>
</evidence>
<dbReference type="InterPro" id="IPR041440">
    <property type="entry name" value="HypF_C"/>
</dbReference>
<comment type="pathway">
    <text evidence="1">Protein modification; [NiFe] hydrogenase maturation.</text>
</comment>
<feature type="active site" evidence="9">
    <location>
        <position position="20"/>
    </location>
</feature>
<dbReference type="SUPFAM" id="SSF54975">
    <property type="entry name" value="Acylphosphatase/BLUF domain-like"/>
    <property type="match status" value="1"/>
</dbReference>
<dbReference type="GO" id="GO:0003998">
    <property type="term" value="F:acylphosphatase activity"/>
    <property type="evidence" value="ECO:0007669"/>
    <property type="project" value="UniProtKB-EC"/>
</dbReference>
<evidence type="ECO:0000256" key="2">
    <source>
        <dbReference type="ARBA" id="ARBA00008097"/>
    </source>
</evidence>
<dbReference type="InterPro" id="IPR001792">
    <property type="entry name" value="Acylphosphatase-like_dom"/>
</dbReference>
<comment type="similarity">
    <text evidence="2 8">Belongs to the carbamoyltransferase HypF family.</text>
</comment>
<dbReference type="UniPathway" id="UPA00335"/>
<sequence length="704" mass="76089">MGIIRMRFVLRGVVQGVGFRPHVAQTAARFDVSGFCGNDDSSVFIEVQGSAETIDEFVDTLLATLPPLAHVIEITKDQIACKEEDNFRIVASERSDTSRTFIPPDVGMCADCRREMLDPNNRRFGYPFITCTNCGPRLSIITDLPYDRPHTTMRKFPMCPACAAEYSDPTDRRFHAQPISCWDCGPKLWLEYAGELLFDAPIGTAQQLLAAGKILAVKGLGGFHLMCDASNPAAVAELRARKRRPAKPFALMVPFDGSEDPVRPIRIAPGEVPEGIAPGLREVGTMLPYTPLHELLVTMPLVATSGNAPGEPLCYTNEDARAKLGHLADAFLMHDRDIHIPVEDSVLRGDTPVRRSRGLAPLPIPIGDGPTVLAVGGELKNTFALAVEGFAHISAHVGEMASLASQQAFERAVAQLLSMHRSAPKLVVCDLHPNYATTAWAERYCDAHDVPLLQVQHHAAHAYSLLAEHGLTSGVVATLDGTGYGTDGTIWGGEILRVSGATWERLWHVPKFPLVGGDLAVTEPGRVLHGLAHAWGLDLPHHSPLVESQLRSGFGVVESTSLGRIFDAAAILLNPELEVTYEAQAAMWFEQQATSGIPSGAHTFAAAFTELAQTQDAFRFHHAIARIIARELRKSGESVVGVSGGCALNQVLVTLLREELQGIELLTHRVVPPNDGGLSLGQVVAGRLAWATEMGENTPDAINN</sequence>
<keyword evidence="12" id="KW-0808">Transferase</keyword>
<dbReference type="InterPro" id="IPR055128">
    <property type="entry name" value="HypF_C_2"/>
</dbReference>
<dbReference type="RefSeq" id="WP_146323881.1">
    <property type="nucleotide sequence ID" value="NZ_BAABLR010000005.1"/>
</dbReference>
<dbReference type="SUPFAM" id="SSF55821">
    <property type="entry name" value="YrdC/RibB"/>
    <property type="match status" value="1"/>
</dbReference>
<evidence type="ECO:0000256" key="1">
    <source>
        <dbReference type="ARBA" id="ARBA00004711"/>
    </source>
</evidence>
<accession>A0A5C5ULX4</accession>
<dbReference type="Pfam" id="PF17788">
    <property type="entry name" value="HypF_C"/>
    <property type="match status" value="1"/>
</dbReference>
<keyword evidence="5" id="KW-0863">Zinc-finger</keyword>
<feature type="domain" description="Acylphosphatase-like" evidence="10">
    <location>
        <begin position="5"/>
        <end position="91"/>
    </location>
</feature>
<name>A0A5C5ULX4_9CORY</name>